<dbReference type="InterPro" id="IPR058922">
    <property type="entry name" value="WHD_DRP"/>
</dbReference>
<dbReference type="Pfam" id="PF23559">
    <property type="entry name" value="WHD_DRP"/>
    <property type="match status" value="1"/>
</dbReference>
<evidence type="ECO:0000256" key="1">
    <source>
        <dbReference type="ARBA" id="ARBA00022737"/>
    </source>
</evidence>
<reference evidence="5 6" key="1">
    <citation type="submission" date="2020-04" db="EMBL/GenBank/DDBJ databases">
        <title>Plant Genome Project.</title>
        <authorList>
            <person name="Zhang R.-G."/>
        </authorList>
    </citation>
    <scope>NUCLEOTIDE SEQUENCE [LARGE SCALE GENOMIC DNA]</scope>
    <source>
        <strain evidence="5">YNK0</strain>
        <tissue evidence="5">Leaf</tissue>
    </source>
</reference>
<dbReference type="AlphaFoldDB" id="A0A834YBH6"/>
<dbReference type="SUPFAM" id="SSF52540">
    <property type="entry name" value="P-loop containing nucleoside triphosphate hydrolases"/>
    <property type="match status" value="1"/>
</dbReference>
<evidence type="ECO:0000256" key="2">
    <source>
        <dbReference type="ARBA" id="ARBA00022821"/>
    </source>
</evidence>
<evidence type="ECO:0000259" key="3">
    <source>
        <dbReference type="Pfam" id="PF23247"/>
    </source>
</evidence>
<sequence>MDTDKLINLKKLSEADAWKLFKEKVGINVNHPKIEPLAQLVVRECAGLPLLIDKVARTFRKKDDIHLWREGLRNLRKWPTTRIQGLDEVLESLKFCYDELEGDRKICFLYGALYPEDCEIYIDNLVECWGAEGFMNDIEKFGEAIDRGHTILHDIIDVSLLERSQRIKYVKMNKLLREMALKISSQKDDFRLLVKAREGLQDSPKKEEWKQAKRISLMDNELRSLPEMPDCPMLLTLLVQRNLELAAIPESFFRSMCKLRVLDLHGTRIVSLPSSVSSLTCLRALYLNACIHLMELPLEMMKLQYLQVLDIRNTSIKNLTFEIGSSLRCLRVSFTNVDSIKHTQKKSWRPMIQDSVISNLSMLEELRIDVNPYNQCWDEIATVVTKEVATLTQLTTLRFYFPGVDCLEIFIRKNQSWNDGHVTSFRFYVGDNNSAPSRIFEDFDYKITQYLRFSNGEGIDPAISNVITKADAFELIGHKDLQRLSDFGIKSMNKMRGCLIEGCNAIETIITVDQITMSSSTAPLQWLERLYMINLLKLRSIWEGPYQSESLAHLTHLTMDRCPSLKKIFSKGMIQQLSELKYLSVEDCSEIEEIILDAEEDILESNALPKLKTLILLNLPILKGICKGERLDWPSLETIKTSRCEMLKTLPFRKGNAAKLRLIEGQEAWWTTLEWKDTAVEQRLQSLCLLY</sequence>
<keyword evidence="6" id="KW-1185">Reference proteome</keyword>
<dbReference type="InterPro" id="IPR050905">
    <property type="entry name" value="Plant_NBS-LRR"/>
</dbReference>
<accession>A0A834YBH6</accession>
<dbReference type="PANTHER" id="PTHR33463">
    <property type="entry name" value="NB-ARC DOMAIN-CONTAINING PROTEIN-RELATED"/>
    <property type="match status" value="1"/>
</dbReference>
<evidence type="ECO:0008006" key="7">
    <source>
        <dbReference type="Google" id="ProtNLM"/>
    </source>
</evidence>
<name>A0A834YBH6_TETSI</name>
<dbReference type="InterPro" id="IPR027417">
    <property type="entry name" value="P-loop_NTPase"/>
</dbReference>
<dbReference type="Gene3D" id="1.10.10.10">
    <property type="entry name" value="Winged helix-like DNA-binding domain superfamily/Winged helix DNA-binding domain"/>
    <property type="match status" value="1"/>
</dbReference>
<dbReference type="FunFam" id="1.10.10.10:FF:000322">
    <property type="entry name" value="Probable disease resistance protein At1g63360"/>
    <property type="match status" value="1"/>
</dbReference>
<proteinExistence type="predicted"/>
<feature type="domain" description="Disease resistance protein At4g27190-like leucine-rich repeats" evidence="3">
    <location>
        <begin position="491"/>
        <end position="588"/>
    </location>
</feature>
<dbReference type="InterPro" id="IPR042197">
    <property type="entry name" value="Apaf_helical"/>
</dbReference>
<dbReference type="EMBL" id="JABCRI010000024">
    <property type="protein sequence ID" value="KAF8376952.1"/>
    <property type="molecule type" value="Genomic_DNA"/>
</dbReference>
<dbReference type="GO" id="GO:0006952">
    <property type="term" value="P:defense response"/>
    <property type="evidence" value="ECO:0007669"/>
    <property type="project" value="UniProtKB-KW"/>
</dbReference>
<feature type="domain" description="Disease resistance protein winged helix" evidence="4">
    <location>
        <begin position="113"/>
        <end position="180"/>
    </location>
</feature>
<evidence type="ECO:0000313" key="5">
    <source>
        <dbReference type="EMBL" id="KAF8376952.1"/>
    </source>
</evidence>
<organism evidence="5 6">
    <name type="scientific">Tetracentron sinense</name>
    <name type="common">Spur-leaf</name>
    <dbReference type="NCBI Taxonomy" id="13715"/>
    <lineage>
        <taxon>Eukaryota</taxon>
        <taxon>Viridiplantae</taxon>
        <taxon>Streptophyta</taxon>
        <taxon>Embryophyta</taxon>
        <taxon>Tracheophyta</taxon>
        <taxon>Spermatophyta</taxon>
        <taxon>Magnoliopsida</taxon>
        <taxon>Trochodendrales</taxon>
        <taxon>Trochodendraceae</taxon>
        <taxon>Tetracentron</taxon>
    </lineage>
</organism>
<evidence type="ECO:0000259" key="4">
    <source>
        <dbReference type="Pfam" id="PF23559"/>
    </source>
</evidence>
<dbReference type="Gene3D" id="3.80.10.10">
    <property type="entry name" value="Ribonuclease Inhibitor"/>
    <property type="match status" value="2"/>
</dbReference>
<dbReference type="GO" id="GO:0005524">
    <property type="term" value="F:ATP binding"/>
    <property type="evidence" value="ECO:0007669"/>
    <property type="project" value="UniProtKB-KW"/>
</dbReference>
<dbReference type="Proteomes" id="UP000655225">
    <property type="component" value="Unassembled WGS sequence"/>
</dbReference>
<gene>
    <name evidence="5" type="ORF">HHK36_030323</name>
</gene>
<dbReference type="InterPro" id="IPR057135">
    <property type="entry name" value="At4g27190-like_LRR"/>
</dbReference>
<dbReference type="InterPro" id="IPR036388">
    <property type="entry name" value="WH-like_DNA-bd_sf"/>
</dbReference>
<dbReference type="Gene3D" id="1.10.8.430">
    <property type="entry name" value="Helical domain of apoptotic protease-activating factors"/>
    <property type="match status" value="1"/>
</dbReference>
<keyword evidence="2" id="KW-0611">Plant defense</keyword>
<dbReference type="OMA" id="CIEMEEL"/>
<keyword evidence="1" id="KW-0677">Repeat</keyword>
<dbReference type="OrthoDB" id="1691503at2759"/>
<comment type="caution">
    <text evidence="5">The sequence shown here is derived from an EMBL/GenBank/DDBJ whole genome shotgun (WGS) entry which is preliminary data.</text>
</comment>
<protein>
    <recommendedName>
        <fullName evidence="7">NB-ARC domain-containing protein</fullName>
    </recommendedName>
</protein>
<dbReference type="PANTHER" id="PTHR33463:SF209">
    <property type="entry name" value="DISEASE RESISTANCE PROTEIN RPS2-LIKE"/>
    <property type="match status" value="1"/>
</dbReference>
<dbReference type="SUPFAM" id="SSF52058">
    <property type="entry name" value="L domain-like"/>
    <property type="match status" value="1"/>
</dbReference>
<dbReference type="InterPro" id="IPR032675">
    <property type="entry name" value="LRR_dom_sf"/>
</dbReference>
<dbReference type="Pfam" id="PF23247">
    <property type="entry name" value="LRR_RPS2"/>
    <property type="match status" value="1"/>
</dbReference>
<dbReference type="GO" id="GO:0043531">
    <property type="term" value="F:ADP binding"/>
    <property type="evidence" value="ECO:0007669"/>
    <property type="project" value="InterPro"/>
</dbReference>
<evidence type="ECO:0000313" key="6">
    <source>
        <dbReference type="Proteomes" id="UP000655225"/>
    </source>
</evidence>